<dbReference type="EMBL" id="JBFOLK010000004">
    <property type="protein sequence ID" value="KAL2517623.1"/>
    <property type="molecule type" value="Genomic_DNA"/>
</dbReference>
<keyword evidence="2" id="KW-0812">Transmembrane</keyword>
<keyword evidence="4" id="KW-1185">Reference proteome</keyword>
<evidence type="ECO:0000256" key="2">
    <source>
        <dbReference type="SAM" id="Phobius"/>
    </source>
</evidence>
<reference evidence="4" key="1">
    <citation type="submission" date="2024-07" db="EMBL/GenBank/DDBJ databases">
        <title>Two chromosome-level genome assemblies of Korean endemic species Abeliophyllum distichum and Forsythia ovata (Oleaceae).</title>
        <authorList>
            <person name="Jang H."/>
        </authorList>
    </citation>
    <scope>NUCLEOTIDE SEQUENCE [LARGE SCALE GENOMIC DNA]</scope>
</reference>
<feature type="transmembrane region" description="Helical" evidence="2">
    <location>
        <begin position="6"/>
        <end position="24"/>
    </location>
</feature>
<gene>
    <name evidence="3" type="ORF">Adt_13870</name>
</gene>
<feature type="region of interest" description="Disordered" evidence="1">
    <location>
        <begin position="180"/>
        <end position="212"/>
    </location>
</feature>
<name>A0ABD1TYL8_9LAMI</name>
<keyword evidence="2" id="KW-1133">Transmembrane helix</keyword>
<organism evidence="3 4">
    <name type="scientific">Abeliophyllum distichum</name>
    <dbReference type="NCBI Taxonomy" id="126358"/>
    <lineage>
        <taxon>Eukaryota</taxon>
        <taxon>Viridiplantae</taxon>
        <taxon>Streptophyta</taxon>
        <taxon>Embryophyta</taxon>
        <taxon>Tracheophyta</taxon>
        <taxon>Spermatophyta</taxon>
        <taxon>Magnoliopsida</taxon>
        <taxon>eudicotyledons</taxon>
        <taxon>Gunneridae</taxon>
        <taxon>Pentapetalae</taxon>
        <taxon>asterids</taxon>
        <taxon>lamiids</taxon>
        <taxon>Lamiales</taxon>
        <taxon>Oleaceae</taxon>
        <taxon>Forsythieae</taxon>
        <taxon>Abeliophyllum</taxon>
    </lineage>
</organism>
<dbReference type="Proteomes" id="UP001604336">
    <property type="component" value="Unassembled WGS sequence"/>
</dbReference>
<evidence type="ECO:0000256" key="1">
    <source>
        <dbReference type="SAM" id="MobiDB-lite"/>
    </source>
</evidence>
<accession>A0ABD1TYL8</accession>
<evidence type="ECO:0000313" key="3">
    <source>
        <dbReference type="EMBL" id="KAL2517623.1"/>
    </source>
</evidence>
<evidence type="ECO:0000313" key="4">
    <source>
        <dbReference type="Proteomes" id="UP001604336"/>
    </source>
</evidence>
<sequence>MNSSDPFFILRMVVFACILPKQFLTLTITTRSRLVVMLPGKHFEAAVHLSTNQLTLPCRVLHNIIAHITVPRKGHLDEVNHYDVFLLDSILLGRKIDFSYIMMQHMSCVLSSTRPKALPYGMILTKKFQHFEISFRDSVDVLPKATDTINVLTLKRMKIFKENGQWVAKSKGFDDELGPSTLPFKGEDMDPDEEAPPLSPPRPRSHRPSSSTFGFNEDHFNLLNGRIDSITSIVDGL</sequence>
<proteinExistence type="predicted"/>
<comment type="caution">
    <text evidence="3">The sequence shown here is derived from an EMBL/GenBank/DDBJ whole genome shotgun (WGS) entry which is preliminary data.</text>
</comment>
<keyword evidence="2" id="KW-0472">Membrane</keyword>
<dbReference type="AlphaFoldDB" id="A0ABD1TYL8"/>
<protein>
    <submittedName>
        <fullName evidence="3">Uncharacterized protein</fullName>
    </submittedName>
</protein>